<dbReference type="EMBL" id="JABAIK010000007">
    <property type="protein sequence ID" value="NLS12957.1"/>
    <property type="molecule type" value="Genomic_DNA"/>
</dbReference>
<dbReference type="SUPFAM" id="SSF53335">
    <property type="entry name" value="S-adenosyl-L-methionine-dependent methyltransferases"/>
    <property type="match status" value="1"/>
</dbReference>
<evidence type="ECO:0000313" key="5">
    <source>
        <dbReference type="EMBL" id="NLS12957.1"/>
    </source>
</evidence>
<gene>
    <name evidence="5" type="ORF">HGP28_08645</name>
</gene>
<accession>A0A7X8TQ95</accession>
<dbReference type="GO" id="GO:0032259">
    <property type="term" value="P:methylation"/>
    <property type="evidence" value="ECO:0007669"/>
    <property type="project" value="UniProtKB-KW"/>
</dbReference>
<evidence type="ECO:0000256" key="2">
    <source>
        <dbReference type="ARBA" id="ARBA00022679"/>
    </source>
</evidence>
<reference evidence="5 6" key="1">
    <citation type="submission" date="2020-04" db="EMBL/GenBank/DDBJ databases">
        <title>Vibrio sp. SM6, a novel species isolated from seawater.</title>
        <authorList>
            <person name="Wang X."/>
        </authorList>
    </citation>
    <scope>NUCLEOTIDE SEQUENCE [LARGE SCALE GENOMIC DNA]</scope>
    <source>
        <strain evidence="5 6">SM6</strain>
    </source>
</reference>
<evidence type="ECO:0000256" key="1">
    <source>
        <dbReference type="ARBA" id="ARBA00022603"/>
    </source>
</evidence>
<dbReference type="InterPro" id="IPR041698">
    <property type="entry name" value="Methyltransf_25"/>
</dbReference>
<keyword evidence="6" id="KW-1185">Reference proteome</keyword>
<protein>
    <submittedName>
        <fullName evidence="5">Class I SAM-dependent methyltransferase</fullName>
    </submittedName>
</protein>
<dbReference type="InterPro" id="IPR029063">
    <property type="entry name" value="SAM-dependent_MTases_sf"/>
</dbReference>
<dbReference type="AlphaFoldDB" id="A0A7X8TQ95"/>
<dbReference type="Gene3D" id="2.20.130.10">
    <property type="entry name" value="CAC2371-like domains"/>
    <property type="match status" value="1"/>
</dbReference>
<dbReference type="GO" id="GO:0008168">
    <property type="term" value="F:methyltransferase activity"/>
    <property type="evidence" value="ECO:0007669"/>
    <property type="project" value="UniProtKB-KW"/>
</dbReference>
<dbReference type="PANTHER" id="PTHR43464:SF19">
    <property type="entry name" value="UBIQUINONE BIOSYNTHESIS O-METHYLTRANSFERASE, MITOCHONDRIAL"/>
    <property type="match status" value="1"/>
</dbReference>
<evidence type="ECO:0000313" key="6">
    <source>
        <dbReference type="Proteomes" id="UP000535589"/>
    </source>
</evidence>
<organism evidence="5 6">
    <name type="scientific">Vibrio agarilyticus</name>
    <dbReference type="NCBI Taxonomy" id="2726741"/>
    <lineage>
        <taxon>Bacteria</taxon>
        <taxon>Pseudomonadati</taxon>
        <taxon>Pseudomonadota</taxon>
        <taxon>Gammaproteobacteria</taxon>
        <taxon>Vibrionales</taxon>
        <taxon>Vibrionaceae</taxon>
        <taxon>Vibrio</taxon>
    </lineage>
</organism>
<keyword evidence="3" id="KW-0949">S-adenosyl-L-methionine</keyword>
<dbReference type="CDD" id="cd02440">
    <property type="entry name" value="AdoMet_MTases"/>
    <property type="match status" value="1"/>
</dbReference>
<name>A0A7X8TQ95_9VIBR</name>
<dbReference type="Gene3D" id="3.40.50.150">
    <property type="entry name" value="Vaccinia Virus protein VP39"/>
    <property type="match status" value="1"/>
</dbReference>
<keyword evidence="1 5" id="KW-0489">Methyltransferase</keyword>
<feature type="domain" description="Methyltransferase" evidence="4">
    <location>
        <begin position="41"/>
        <end position="134"/>
    </location>
</feature>
<dbReference type="Pfam" id="PF13649">
    <property type="entry name" value="Methyltransf_25"/>
    <property type="match status" value="1"/>
</dbReference>
<dbReference type="PANTHER" id="PTHR43464">
    <property type="entry name" value="METHYLTRANSFERASE"/>
    <property type="match status" value="1"/>
</dbReference>
<sequence>MQALTEYWSGEEYDCQYAHLYQKSVAFVRRQIIAQGARRLLDVCCGTGLVSIPLTRYVLDATGIDISPAMLRHACYKSRRIDNINFVKGDARDFQLGAPYDIAVVSGNALQSFTRDADALRMLRNIARHLSPNGRLIFDSRLPLRHNVEPSLDYDFGGVYFSPGGEKVSYFAKRERFDAQRSIMHFRKRRLYPNGDVYESLQQMRYRSVKTVTSLLNAAGFGVENLHRNWSGDLLKPTSLQMVCVAQKGLVSTR</sequence>
<evidence type="ECO:0000259" key="4">
    <source>
        <dbReference type="Pfam" id="PF13649"/>
    </source>
</evidence>
<comment type="caution">
    <text evidence="5">The sequence shown here is derived from an EMBL/GenBank/DDBJ whole genome shotgun (WGS) entry which is preliminary data.</text>
</comment>
<proteinExistence type="predicted"/>
<dbReference type="Proteomes" id="UP000535589">
    <property type="component" value="Unassembled WGS sequence"/>
</dbReference>
<keyword evidence="2 5" id="KW-0808">Transferase</keyword>
<dbReference type="RefSeq" id="WP_168836051.1">
    <property type="nucleotide sequence ID" value="NZ_JABAIK010000007.1"/>
</dbReference>
<evidence type="ECO:0000256" key="3">
    <source>
        <dbReference type="ARBA" id="ARBA00022691"/>
    </source>
</evidence>